<dbReference type="Gene3D" id="3.30.160.250">
    <property type="match status" value="1"/>
</dbReference>
<proteinExistence type="predicted"/>
<dbReference type="CDD" id="cd22231">
    <property type="entry name" value="RHH_NikR_HicB-like"/>
    <property type="match status" value="1"/>
</dbReference>
<dbReference type="Proteomes" id="UP000029843">
    <property type="component" value="Unassembled WGS sequence"/>
</dbReference>
<dbReference type="EMBL" id="JQED01000008">
    <property type="protein sequence ID" value="KGJ93718.1"/>
    <property type="molecule type" value="Genomic_DNA"/>
</dbReference>
<dbReference type="AlphaFoldDB" id="A0A099KVN8"/>
<feature type="domain" description="HicB-like antitoxin of toxin-antitoxin system" evidence="1">
    <location>
        <begin position="6"/>
        <end position="133"/>
    </location>
</feature>
<reference evidence="2 3" key="1">
    <citation type="submission" date="2014-08" db="EMBL/GenBank/DDBJ databases">
        <title>Genomic and Phenotypic Diversity of Colwellia psychrerythraea strains from Disparate Marine Basins.</title>
        <authorList>
            <person name="Techtmann S.M."/>
            <person name="Stelling S.C."/>
            <person name="Utturkar S.M."/>
            <person name="Alshibli N."/>
            <person name="Harris A."/>
            <person name="Brown S.D."/>
            <person name="Hazen T.C."/>
        </authorList>
    </citation>
    <scope>NUCLEOTIDE SEQUENCE [LARGE SCALE GENOMIC DNA]</scope>
    <source>
        <strain evidence="2 3">ND2E</strain>
    </source>
</reference>
<evidence type="ECO:0000313" key="2">
    <source>
        <dbReference type="EMBL" id="KGJ93718.1"/>
    </source>
</evidence>
<protein>
    <recommendedName>
        <fullName evidence="1">HicB-like antitoxin of toxin-antitoxin system domain-containing protein</fullName>
    </recommendedName>
</protein>
<dbReference type="PATRIC" id="fig|28229.4.peg.1240"/>
<comment type="caution">
    <text evidence="2">The sequence shown here is derived from an EMBL/GenBank/DDBJ whole genome shotgun (WGS) entry which is preliminary data.</text>
</comment>
<dbReference type="RefSeq" id="WP_033092999.1">
    <property type="nucleotide sequence ID" value="NZ_JQED01000008.1"/>
</dbReference>
<dbReference type="SUPFAM" id="SSF143100">
    <property type="entry name" value="TTHA1013/TTHA0281-like"/>
    <property type="match status" value="1"/>
</dbReference>
<dbReference type="OrthoDB" id="9807959at2"/>
<evidence type="ECO:0000259" key="1">
    <source>
        <dbReference type="Pfam" id="PF15919"/>
    </source>
</evidence>
<dbReference type="InterPro" id="IPR035069">
    <property type="entry name" value="TTHA1013/TTHA0281-like"/>
</dbReference>
<accession>A0A099KVN8</accession>
<name>A0A099KVN8_COLPS</name>
<organism evidence="2 3">
    <name type="scientific">Colwellia psychrerythraea</name>
    <name type="common">Vibrio psychroerythus</name>
    <dbReference type="NCBI Taxonomy" id="28229"/>
    <lineage>
        <taxon>Bacteria</taxon>
        <taxon>Pseudomonadati</taxon>
        <taxon>Pseudomonadota</taxon>
        <taxon>Gammaproteobacteria</taxon>
        <taxon>Alteromonadales</taxon>
        <taxon>Colwelliaceae</taxon>
        <taxon>Colwellia</taxon>
    </lineage>
</organism>
<evidence type="ECO:0000313" key="3">
    <source>
        <dbReference type="Proteomes" id="UP000029843"/>
    </source>
</evidence>
<dbReference type="InterPro" id="IPR031807">
    <property type="entry name" value="HicB-like"/>
</dbReference>
<sequence>MKYAVVFIYDDKKDAYQVSVPDLPGCAITERTIDLGMEEITKSIKSHLSILAEYGEKVPNARGLESHRQNYILENPHTFSQAFWAIVSIDITPYLGKSHKINVTLPELLIAQIDDKVSKSSEYKTRSGFIASACITELEKY</sequence>
<gene>
    <name evidence="2" type="ORF">ND2E_2211</name>
</gene>
<dbReference type="Pfam" id="PF15919">
    <property type="entry name" value="HicB_lk_antitox"/>
    <property type="match status" value="1"/>
</dbReference>